<proteinExistence type="predicted"/>
<reference evidence="2" key="1">
    <citation type="submission" date="2016-10" db="EMBL/GenBank/DDBJ databases">
        <authorList>
            <person name="Varghese N."/>
            <person name="Submissions S."/>
        </authorList>
    </citation>
    <scope>NUCLEOTIDE SEQUENCE [LARGE SCALE GENOMIC DNA]</scope>
    <source>
        <strain evidence="2">DSM 25730</strain>
    </source>
</reference>
<dbReference type="RefSeq" id="WP_245750513.1">
    <property type="nucleotide sequence ID" value="NZ_FOMI01000001.1"/>
</dbReference>
<evidence type="ECO:0000313" key="2">
    <source>
        <dbReference type="Proteomes" id="UP000199439"/>
    </source>
</evidence>
<evidence type="ECO:0000313" key="1">
    <source>
        <dbReference type="EMBL" id="SFC84469.1"/>
    </source>
</evidence>
<gene>
    <name evidence="1" type="ORF">SAMN04487987_101248</name>
</gene>
<accession>A0A1I1MGE2</accession>
<name>A0A1I1MGE2_9FLAO</name>
<dbReference type="AlphaFoldDB" id="A0A1I1MGE2"/>
<dbReference type="Proteomes" id="UP000199439">
    <property type="component" value="Unassembled WGS sequence"/>
</dbReference>
<dbReference type="PROSITE" id="PS51257">
    <property type="entry name" value="PROKAR_LIPOPROTEIN"/>
    <property type="match status" value="1"/>
</dbReference>
<organism evidence="1 2">
    <name type="scientific">Algibacter pectinivorans</name>
    <dbReference type="NCBI Taxonomy" id="870482"/>
    <lineage>
        <taxon>Bacteria</taxon>
        <taxon>Pseudomonadati</taxon>
        <taxon>Bacteroidota</taxon>
        <taxon>Flavobacteriia</taxon>
        <taxon>Flavobacteriales</taxon>
        <taxon>Flavobacteriaceae</taxon>
        <taxon>Algibacter</taxon>
    </lineage>
</organism>
<sequence>MNKLLILFFLIISSCDTGKLNIITDLPKTLNEVSGTETTQQTNLIWMLNDSGNKARIYGINKKGKIEKELKINAKNHDWEDLASDHVGNIYIGDFGNNQNKRTNLTILKVNGEDLDKDGKIDIERISFKYPKQDKFPPKKKQMFFDCESFFYYNNSLYLFTKSRVRGNFGKTDLYKIPATPGHHVAEYINSFNSCDDSGCWITSADISDDGKHVVLLSPMAAIVFSNFTSDDFFTGDVKRYDFTFDSQKEGVCFTDNNTLLITDEKAHGAGGNLYSFSLN</sequence>
<dbReference type="EMBL" id="FOMI01000001">
    <property type="protein sequence ID" value="SFC84469.1"/>
    <property type="molecule type" value="Genomic_DNA"/>
</dbReference>
<evidence type="ECO:0008006" key="3">
    <source>
        <dbReference type="Google" id="ProtNLM"/>
    </source>
</evidence>
<dbReference type="STRING" id="870482.SAMN04487987_101248"/>
<keyword evidence="2" id="KW-1185">Reference proteome</keyword>
<protein>
    <recommendedName>
        <fullName evidence="3">SdiA-regulated</fullName>
    </recommendedName>
</protein>
<dbReference type="SUPFAM" id="SSF101898">
    <property type="entry name" value="NHL repeat"/>
    <property type="match status" value="1"/>
</dbReference>